<evidence type="ECO:0000259" key="3">
    <source>
        <dbReference type="Pfam" id="PF12850"/>
    </source>
</evidence>
<dbReference type="NCBIfam" id="TIGR00040">
    <property type="entry name" value="yfcE"/>
    <property type="match status" value="1"/>
</dbReference>
<evidence type="ECO:0000256" key="1">
    <source>
        <dbReference type="ARBA" id="ARBA00008950"/>
    </source>
</evidence>
<comment type="caution">
    <text evidence="4">The sequence shown here is derived from an EMBL/GenBank/DDBJ whole genome shotgun (WGS) entry which is preliminary data.</text>
</comment>
<dbReference type="AlphaFoldDB" id="A0A081BJ06"/>
<accession>A0A081BJ06</accession>
<sequence length="171" mass="19318">MRILVISDNHGDQAILNEVKAKNPDVDAIFHCGDSEGQVTDPFFEDTYFVRGNNDFNDGFPEEVLETIEDQNIYMTHGDHYGVNMDLTRLALRAKELRANMVFFGHTHKLGVEWQDDCLFVNPGSISLPRGEYASIGGTFAIVTATKTMYEVDYFDRNSQLISSLSTVIKR</sequence>
<dbReference type="InterPro" id="IPR000979">
    <property type="entry name" value="Phosphodiesterase_MJ0936/Vps29"/>
</dbReference>
<dbReference type="CDD" id="cd00841">
    <property type="entry name" value="MPP_YfcE"/>
    <property type="match status" value="1"/>
</dbReference>
<evidence type="ECO:0000313" key="5">
    <source>
        <dbReference type="Proteomes" id="UP000028700"/>
    </source>
</evidence>
<dbReference type="SUPFAM" id="SSF56300">
    <property type="entry name" value="Metallo-dependent phosphatases"/>
    <property type="match status" value="1"/>
</dbReference>
<dbReference type="InterPro" id="IPR041802">
    <property type="entry name" value="MPP_YfcE"/>
</dbReference>
<comment type="similarity">
    <text evidence="1 2">Belongs to the metallophosphoesterase superfamily. YfcE family.</text>
</comment>
<reference evidence="4" key="1">
    <citation type="journal article" date="2014" name="Genome Announc.">
        <title>Draft Genome Sequence of Lactobacillus oryzae Strain SG293T.</title>
        <authorList>
            <person name="Tanizawa Y."/>
            <person name="Fujisawa T."/>
            <person name="Mochizuki T."/>
            <person name="Kaminuma E."/>
            <person name="Nakamura Y."/>
            <person name="Tohno M."/>
        </authorList>
    </citation>
    <scope>NUCLEOTIDE SEQUENCE [LARGE SCALE GENOMIC DNA]</scope>
    <source>
        <strain evidence="4">SG293</strain>
    </source>
</reference>
<dbReference type="Proteomes" id="UP000028700">
    <property type="component" value="Unassembled WGS sequence"/>
</dbReference>
<dbReference type="eggNOG" id="COG0622">
    <property type="taxonomic scope" value="Bacteria"/>
</dbReference>
<dbReference type="STRING" id="1291743.LOSG293_170260"/>
<dbReference type="Gene3D" id="3.60.21.10">
    <property type="match status" value="1"/>
</dbReference>
<dbReference type="EMBL" id="BBJM01000017">
    <property type="protein sequence ID" value="GAK48024.1"/>
    <property type="molecule type" value="Genomic_DNA"/>
</dbReference>
<evidence type="ECO:0000313" key="4">
    <source>
        <dbReference type="EMBL" id="GAK48024.1"/>
    </source>
</evidence>
<organism evidence="4 5">
    <name type="scientific">Secundilactobacillus oryzae JCM 18671</name>
    <dbReference type="NCBI Taxonomy" id="1291743"/>
    <lineage>
        <taxon>Bacteria</taxon>
        <taxon>Bacillati</taxon>
        <taxon>Bacillota</taxon>
        <taxon>Bacilli</taxon>
        <taxon>Lactobacillales</taxon>
        <taxon>Lactobacillaceae</taxon>
        <taxon>Secundilactobacillus</taxon>
    </lineage>
</organism>
<dbReference type="OrthoDB" id="9800565at2"/>
<proteinExistence type="inferred from homology"/>
<dbReference type="GO" id="GO:0016787">
    <property type="term" value="F:hydrolase activity"/>
    <property type="evidence" value="ECO:0007669"/>
    <property type="project" value="UniProtKB-UniRule"/>
</dbReference>
<evidence type="ECO:0000256" key="2">
    <source>
        <dbReference type="RuleBase" id="RU362039"/>
    </source>
</evidence>
<gene>
    <name evidence="4" type="ORF">LOSG293_170260</name>
</gene>
<dbReference type="GO" id="GO:0046872">
    <property type="term" value="F:metal ion binding"/>
    <property type="evidence" value="ECO:0007669"/>
    <property type="project" value="UniProtKB-KW"/>
</dbReference>
<dbReference type="EC" id="3.1.4.-" evidence="2"/>
<dbReference type="RefSeq" id="WP_034528030.1">
    <property type="nucleotide sequence ID" value="NZ_BBJM01000017.1"/>
</dbReference>
<dbReference type="PANTHER" id="PTHR11124">
    <property type="entry name" value="VACUOLAR SORTING PROTEIN VPS29"/>
    <property type="match status" value="1"/>
</dbReference>
<feature type="domain" description="Calcineurin-like phosphoesterase" evidence="3">
    <location>
        <begin position="1"/>
        <end position="145"/>
    </location>
</feature>
<dbReference type="InterPro" id="IPR024654">
    <property type="entry name" value="Calcineurin-like_PHP_lpxH"/>
</dbReference>
<dbReference type="InterPro" id="IPR029052">
    <property type="entry name" value="Metallo-depent_PP-like"/>
</dbReference>
<name>A0A081BJ06_9LACO</name>
<protein>
    <recommendedName>
        <fullName evidence="2">Phosphoesterase</fullName>
        <ecNumber evidence="2">3.1.4.-</ecNumber>
    </recommendedName>
</protein>
<comment type="cofactor">
    <cofactor evidence="2">
        <name>a divalent metal cation</name>
        <dbReference type="ChEBI" id="CHEBI:60240"/>
    </cofactor>
</comment>
<dbReference type="Pfam" id="PF12850">
    <property type="entry name" value="Metallophos_2"/>
    <property type="match status" value="1"/>
</dbReference>
<keyword evidence="2" id="KW-0479">Metal-binding</keyword>
<keyword evidence="5" id="KW-1185">Reference proteome</keyword>